<keyword evidence="2" id="KW-1185">Reference proteome</keyword>
<comment type="caution">
    <text evidence="1">The sequence shown here is derived from an EMBL/GenBank/DDBJ whole genome shotgun (WGS) entry which is preliminary data.</text>
</comment>
<proteinExistence type="predicted"/>
<accession>A0ABQ9GX78</accession>
<dbReference type="EMBL" id="JARBHB010000008">
    <property type="protein sequence ID" value="KAJ8876633.1"/>
    <property type="molecule type" value="Genomic_DNA"/>
</dbReference>
<evidence type="ECO:0000313" key="1">
    <source>
        <dbReference type="EMBL" id="KAJ8876633.1"/>
    </source>
</evidence>
<evidence type="ECO:0000313" key="2">
    <source>
        <dbReference type="Proteomes" id="UP001159363"/>
    </source>
</evidence>
<organism evidence="1 2">
    <name type="scientific">Dryococelus australis</name>
    <dbReference type="NCBI Taxonomy" id="614101"/>
    <lineage>
        <taxon>Eukaryota</taxon>
        <taxon>Metazoa</taxon>
        <taxon>Ecdysozoa</taxon>
        <taxon>Arthropoda</taxon>
        <taxon>Hexapoda</taxon>
        <taxon>Insecta</taxon>
        <taxon>Pterygota</taxon>
        <taxon>Neoptera</taxon>
        <taxon>Polyneoptera</taxon>
        <taxon>Phasmatodea</taxon>
        <taxon>Verophasmatodea</taxon>
        <taxon>Anareolatae</taxon>
        <taxon>Phasmatidae</taxon>
        <taxon>Eurycanthinae</taxon>
        <taxon>Dryococelus</taxon>
    </lineage>
</organism>
<gene>
    <name evidence="1" type="ORF">PR048_021078</name>
</gene>
<dbReference type="Proteomes" id="UP001159363">
    <property type="component" value="Chromosome 7"/>
</dbReference>
<name>A0ABQ9GX78_9NEOP</name>
<protein>
    <submittedName>
        <fullName evidence="1">Uncharacterized protein</fullName>
    </submittedName>
</protein>
<sequence length="196" mass="21613">MPLVDGFSQISPIFPALALRRLSALIGSQDVVAESRRSHSTSLLGCLCPLHLSSTPNISGSRGICSYHEVLFFLGDLDAAISTRSGRATPERLKRNICNLHSSKMNLERRLPGAAVSCPVWLQLPLLPQCGTSCCQLRDRELSLCGISVLWRFEELANKSSALMRVKRSGDEAWVEYMAKETRILRENPRASGITC</sequence>
<reference evidence="1 2" key="1">
    <citation type="submission" date="2023-02" db="EMBL/GenBank/DDBJ databases">
        <title>LHISI_Scaffold_Assembly.</title>
        <authorList>
            <person name="Stuart O.P."/>
            <person name="Cleave R."/>
            <person name="Magrath M.J.L."/>
            <person name="Mikheyev A.S."/>
        </authorList>
    </citation>
    <scope>NUCLEOTIDE SEQUENCE [LARGE SCALE GENOMIC DNA]</scope>
    <source>
        <strain evidence="1">Daus_M_001</strain>
        <tissue evidence="1">Leg muscle</tissue>
    </source>
</reference>